<protein>
    <recommendedName>
        <fullName evidence="1">Protein-arginine deiminase C-terminal domain-containing protein</fullName>
    </recommendedName>
</protein>
<dbReference type="AlphaFoldDB" id="C7ZAL5"/>
<reference evidence="2 3" key="1">
    <citation type="journal article" date="2009" name="PLoS Genet.">
        <title>The genome of Nectria haematococca: contribution of supernumerary chromosomes to gene expansion.</title>
        <authorList>
            <person name="Coleman J.J."/>
            <person name="Rounsley S.D."/>
            <person name="Rodriguez-Carres M."/>
            <person name="Kuo A."/>
            <person name="Wasmann C.C."/>
            <person name="Grimwood J."/>
            <person name="Schmutz J."/>
            <person name="Taga M."/>
            <person name="White G.J."/>
            <person name="Zhou S."/>
            <person name="Schwartz D.C."/>
            <person name="Freitag M."/>
            <person name="Ma L.J."/>
            <person name="Danchin E.G."/>
            <person name="Henrissat B."/>
            <person name="Coutinho P.M."/>
            <person name="Nelson D.R."/>
            <person name="Straney D."/>
            <person name="Napoli C.A."/>
            <person name="Barker B.M."/>
            <person name="Gribskov M."/>
            <person name="Rep M."/>
            <person name="Kroken S."/>
            <person name="Molnar I."/>
            <person name="Rensing C."/>
            <person name="Kennell J.C."/>
            <person name="Zamora J."/>
            <person name="Farman M.L."/>
            <person name="Selker E.U."/>
            <person name="Salamov A."/>
            <person name="Shapiro H."/>
            <person name="Pangilinan J."/>
            <person name="Lindquist E."/>
            <person name="Lamers C."/>
            <person name="Grigoriev I.V."/>
            <person name="Geiser D.M."/>
            <person name="Covert S.F."/>
            <person name="Temporini E."/>
            <person name="Vanetten H.D."/>
        </authorList>
    </citation>
    <scope>NUCLEOTIDE SEQUENCE [LARGE SCALE GENOMIC DNA]</scope>
    <source>
        <strain evidence="3">ATCC MYA-4622 / CBS 123669 / FGSC 9596 / NRRL 45880 / 77-13-4</strain>
    </source>
</reference>
<dbReference type="Proteomes" id="UP000005206">
    <property type="component" value="Chromosome 6"/>
</dbReference>
<feature type="domain" description="Protein-arginine deiminase C-terminal" evidence="1">
    <location>
        <begin position="209"/>
        <end position="628"/>
    </location>
</feature>
<keyword evidence="3" id="KW-1185">Reference proteome</keyword>
<dbReference type="GO" id="GO:0005737">
    <property type="term" value="C:cytoplasm"/>
    <property type="evidence" value="ECO:0007669"/>
    <property type="project" value="InterPro"/>
</dbReference>
<dbReference type="HOGENOM" id="CLU_015851_0_0_1"/>
<dbReference type="Gene3D" id="3.75.10.10">
    <property type="entry name" value="L-arginine/glycine Amidinotransferase, Chain A"/>
    <property type="match status" value="1"/>
</dbReference>
<dbReference type="OMA" id="ELAYCND"/>
<proteinExistence type="predicted"/>
<dbReference type="PANTHER" id="PTHR10837">
    <property type="entry name" value="PEPTIDYLARGININE DEIMINASE"/>
    <property type="match status" value="1"/>
</dbReference>
<sequence>MQSHEGSVAAVYKVRMKEDTPLVTHCALINPDIRADTNRDGVVDLAGDSDAVNKAVWSDARGAIFLPNVGDKELRCLNTDRNGIPLSNEELSWCNDASGHLLLAPEYLAPLRTVPLANISDDAFAHVYATPREAYERVRIFYLEDAQQPNSTTSWRLVNKQLNFNATQLRDGLVLGIDGREFVTEAEVWDGHVTVHFDVYNTPGSKDYVRDSVALKVAPVLTHHPLQRVETLVSTFANDSEPIQQYFVQQLDDARSVAGIENPLWLFNQSSDIWAQDIVEPAYASMPGPNGPIAIRIMLRSAQSTRTGGRQVFEQLRGPGIGGFQPADGPGIGFSSSGFGYHTINSYGNLETIPPHRSKDGTLYKAGRVIQGKHFEEFPAQAVRNLIFGNGVQSALFLETGWLVVGHVDEFVQFLPFDNDLGFTIGIASPDVGIKILSDAQAAGHGNASAISFDAQPQMERFDAEEPPFLNLSVSNLLDNKTFIEVNRYAQKWIDYNLDILLSEIPLDREDVIHVPALYRDQSGYGPWIRPDGLDYYWPPVHKDEYQLGAFIPAPINGIVIGNHYLSPNPFGPIINGVDVIARAVTEAYARAGMNVTFVDDYYSHHMRGGEIHCGSNTLRETAVEWWQ</sequence>
<dbReference type="EMBL" id="GG698912">
    <property type="protein sequence ID" value="EEU39699.1"/>
    <property type="molecule type" value="Genomic_DNA"/>
</dbReference>
<dbReference type="eggNOG" id="ENOG502QVJA">
    <property type="taxonomic scope" value="Eukaryota"/>
</dbReference>
<organism evidence="2 3">
    <name type="scientific">Fusarium vanettenii (strain ATCC MYA-4622 / CBS 123669 / FGSC 9596 / NRRL 45880 / 77-13-4)</name>
    <name type="common">Fusarium solani subsp. pisi</name>
    <dbReference type="NCBI Taxonomy" id="660122"/>
    <lineage>
        <taxon>Eukaryota</taxon>
        <taxon>Fungi</taxon>
        <taxon>Dikarya</taxon>
        <taxon>Ascomycota</taxon>
        <taxon>Pezizomycotina</taxon>
        <taxon>Sordariomycetes</taxon>
        <taxon>Hypocreomycetidae</taxon>
        <taxon>Hypocreales</taxon>
        <taxon>Nectriaceae</taxon>
        <taxon>Fusarium</taxon>
        <taxon>Fusarium solani species complex</taxon>
        <taxon>Fusarium vanettenii</taxon>
    </lineage>
</organism>
<dbReference type="VEuPathDB" id="FungiDB:NECHADRAFT_94728"/>
<gene>
    <name evidence="2" type="ORF">NECHADRAFT_94728</name>
</gene>
<evidence type="ECO:0000313" key="3">
    <source>
        <dbReference type="Proteomes" id="UP000005206"/>
    </source>
</evidence>
<dbReference type="OrthoDB" id="5102063at2759"/>
<dbReference type="InterPro" id="IPR013530">
    <property type="entry name" value="PAD_C"/>
</dbReference>
<dbReference type="GO" id="GO:0005509">
    <property type="term" value="F:calcium ion binding"/>
    <property type="evidence" value="ECO:0007669"/>
    <property type="project" value="InterPro"/>
</dbReference>
<dbReference type="GO" id="GO:0004668">
    <property type="term" value="F:protein-arginine deiminase activity"/>
    <property type="evidence" value="ECO:0007669"/>
    <property type="project" value="InterPro"/>
</dbReference>
<dbReference type="SUPFAM" id="SSF55909">
    <property type="entry name" value="Pentein"/>
    <property type="match status" value="1"/>
</dbReference>
<evidence type="ECO:0000259" key="1">
    <source>
        <dbReference type="Pfam" id="PF03068"/>
    </source>
</evidence>
<dbReference type="GeneID" id="9672367"/>
<dbReference type="InterPro" id="IPR004303">
    <property type="entry name" value="PAD"/>
</dbReference>
<dbReference type="SUPFAM" id="SSF110083">
    <property type="entry name" value="Peptidylarginine deiminase Pad4, middle domain"/>
    <property type="match status" value="1"/>
</dbReference>
<dbReference type="Pfam" id="PF03068">
    <property type="entry name" value="PAD"/>
    <property type="match status" value="1"/>
</dbReference>
<name>C7ZAL5_FUSV7</name>
<dbReference type="KEGG" id="nhe:NECHADRAFT_94728"/>
<accession>C7ZAL5</accession>
<dbReference type="InParanoid" id="C7ZAL5"/>
<dbReference type="RefSeq" id="XP_003045412.1">
    <property type="nucleotide sequence ID" value="XM_003045366.1"/>
</dbReference>
<dbReference type="InterPro" id="IPR036556">
    <property type="entry name" value="PAD_central_sf"/>
</dbReference>
<dbReference type="PANTHER" id="PTHR10837:SF8">
    <property type="entry name" value="PROTEIN-ARGININE DEIMINASE"/>
    <property type="match status" value="1"/>
</dbReference>
<evidence type="ECO:0000313" key="2">
    <source>
        <dbReference type="EMBL" id="EEU39699.1"/>
    </source>
</evidence>